<sequence length="61" mass="6835">MALAVHRKEKEEADLCGAWRTAVRHIDNSQLLAGSGDGWYSSHVYLQPPKEPLTLRTLTES</sequence>
<proteinExistence type="predicted"/>
<evidence type="ECO:0000313" key="2">
    <source>
        <dbReference type="Proteomes" id="UP001372834"/>
    </source>
</evidence>
<dbReference type="Proteomes" id="UP001372834">
    <property type="component" value="Unassembled WGS sequence"/>
</dbReference>
<dbReference type="EMBL" id="JAWJWE010000004">
    <property type="protein sequence ID" value="KAK6636765.1"/>
    <property type="molecule type" value="Genomic_DNA"/>
</dbReference>
<gene>
    <name evidence="1" type="ORF">RUM43_010428</name>
</gene>
<protein>
    <submittedName>
        <fullName evidence="1">Uncharacterized protein</fullName>
    </submittedName>
</protein>
<evidence type="ECO:0000313" key="1">
    <source>
        <dbReference type="EMBL" id="KAK6636765.1"/>
    </source>
</evidence>
<comment type="caution">
    <text evidence="1">The sequence shown here is derived from an EMBL/GenBank/DDBJ whole genome shotgun (WGS) entry which is preliminary data.</text>
</comment>
<reference evidence="1 2" key="1">
    <citation type="submission" date="2023-10" db="EMBL/GenBank/DDBJ databases">
        <title>Genomes of two closely related lineages of the louse Polyplax serrata with different host specificities.</title>
        <authorList>
            <person name="Martinu J."/>
            <person name="Tarabai H."/>
            <person name="Stefka J."/>
            <person name="Hypsa V."/>
        </authorList>
    </citation>
    <scope>NUCLEOTIDE SEQUENCE [LARGE SCALE GENOMIC DNA]</scope>
    <source>
        <strain evidence="1">HR10_N</strain>
    </source>
</reference>
<dbReference type="AlphaFoldDB" id="A0AAN8PLE0"/>
<organism evidence="1 2">
    <name type="scientific">Polyplax serrata</name>
    <name type="common">Common mouse louse</name>
    <dbReference type="NCBI Taxonomy" id="468196"/>
    <lineage>
        <taxon>Eukaryota</taxon>
        <taxon>Metazoa</taxon>
        <taxon>Ecdysozoa</taxon>
        <taxon>Arthropoda</taxon>
        <taxon>Hexapoda</taxon>
        <taxon>Insecta</taxon>
        <taxon>Pterygota</taxon>
        <taxon>Neoptera</taxon>
        <taxon>Paraneoptera</taxon>
        <taxon>Psocodea</taxon>
        <taxon>Troctomorpha</taxon>
        <taxon>Phthiraptera</taxon>
        <taxon>Anoplura</taxon>
        <taxon>Polyplacidae</taxon>
        <taxon>Polyplax</taxon>
    </lineage>
</organism>
<accession>A0AAN8PLE0</accession>
<name>A0AAN8PLE0_POLSC</name>